<dbReference type="PANTHER" id="PTHR32502">
    <property type="entry name" value="N-ACETYLGALACTOSAMINE PERMEASE II COMPONENT-RELATED"/>
    <property type="match status" value="1"/>
</dbReference>
<dbReference type="Proteomes" id="UP000033531">
    <property type="component" value="Unassembled WGS sequence"/>
</dbReference>
<dbReference type="GO" id="GO:0005886">
    <property type="term" value="C:plasma membrane"/>
    <property type="evidence" value="ECO:0007669"/>
    <property type="project" value="UniProtKB-SubCell"/>
</dbReference>
<keyword evidence="5" id="KW-0598">Phosphotransferase system</keyword>
<feature type="transmembrane region" description="Helical" evidence="9">
    <location>
        <begin position="223"/>
        <end position="242"/>
    </location>
</feature>
<dbReference type="STRING" id="1218507.JF74_03410"/>
<name>A0A0F4LHM6_9LACO</name>
<feature type="transmembrane region" description="Helical" evidence="9">
    <location>
        <begin position="6"/>
        <end position="26"/>
    </location>
</feature>
<dbReference type="EMBL" id="JXLI01000006">
    <property type="protein sequence ID" value="KJY57838.1"/>
    <property type="molecule type" value="Genomic_DNA"/>
</dbReference>
<comment type="caution">
    <text evidence="10">The sequence shown here is derived from an EMBL/GenBank/DDBJ whole genome shotgun (WGS) entry which is preliminary data.</text>
</comment>
<comment type="subcellular location">
    <subcellularLocation>
        <location evidence="1">Cell membrane</location>
        <topology evidence="1">Multi-pass membrane protein</topology>
    </subcellularLocation>
</comment>
<sequence length="272" mass="28905">MSNNIILAAFLCGLAEFICYGGDWLLGQNMADQPIVVGPLVGLLLGDLQTGIILGAMLEATFIGAVNVGGAVSLNPSVATVLAVAYAIIGGGDTKAAVALAIPMGLLGGLLEVGTYVLFSLFQDSWTDAADKANEKKLVWLHYGVWFARSLVFFVAVFITVVIGVKPVAAFIKSLPSFVENGLGLTGGLLPAAGFAMLLSMVWEKKLAVWYFLGFILVEYVKLPLLVVGIIGLVFAVVFAFYDKDIFDLKHSKTATNSNKSASQQEEEDFLS</sequence>
<evidence type="ECO:0000256" key="4">
    <source>
        <dbReference type="ARBA" id="ARBA00022597"/>
    </source>
</evidence>
<dbReference type="PANTHER" id="PTHR32502:SF8">
    <property type="entry name" value="N-ACETYLGALACTOSAMINE PERMEASE IIC COMPONENT 1"/>
    <property type="match status" value="1"/>
</dbReference>
<gene>
    <name evidence="10" type="ORF">JF74_03410</name>
</gene>
<evidence type="ECO:0000256" key="9">
    <source>
        <dbReference type="SAM" id="Phobius"/>
    </source>
</evidence>
<evidence type="ECO:0000256" key="1">
    <source>
        <dbReference type="ARBA" id="ARBA00004651"/>
    </source>
</evidence>
<keyword evidence="3" id="KW-1003">Cell membrane</keyword>
<evidence type="ECO:0000256" key="5">
    <source>
        <dbReference type="ARBA" id="ARBA00022683"/>
    </source>
</evidence>
<dbReference type="PATRIC" id="fig|1218507.3.peg.506"/>
<keyword evidence="2" id="KW-0813">Transport</keyword>
<evidence type="ECO:0000313" key="10">
    <source>
        <dbReference type="EMBL" id="KJY57838.1"/>
    </source>
</evidence>
<dbReference type="RefSeq" id="WP_052724616.1">
    <property type="nucleotide sequence ID" value="NZ_JBHTMT010000006.1"/>
</dbReference>
<evidence type="ECO:0000256" key="2">
    <source>
        <dbReference type="ARBA" id="ARBA00022448"/>
    </source>
</evidence>
<evidence type="ECO:0000256" key="3">
    <source>
        <dbReference type="ARBA" id="ARBA00022475"/>
    </source>
</evidence>
<feature type="transmembrane region" description="Helical" evidence="9">
    <location>
        <begin position="35"/>
        <end position="56"/>
    </location>
</feature>
<organism evidence="10 11">
    <name type="scientific">Lactobacillus melliventris</name>
    <dbReference type="NCBI Taxonomy" id="1218507"/>
    <lineage>
        <taxon>Bacteria</taxon>
        <taxon>Bacillati</taxon>
        <taxon>Bacillota</taxon>
        <taxon>Bacilli</taxon>
        <taxon>Lactobacillales</taxon>
        <taxon>Lactobacillaceae</taxon>
        <taxon>Lactobacillus</taxon>
    </lineage>
</organism>
<dbReference type="OrthoDB" id="7058816at2"/>
<feature type="transmembrane region" description="Helical" evidence="9">
    <location>
        <begin position="183"/>
        <end position="203"/>
    </location>
</feature>
<feature type="transmembrane region" description="Helical" evidence="9">
    <location>
        <begin position="96"/>
        <end position="119"/>
    </location>
</feature>
<keyword evidence="8 9" id="KW-0472">Membrane</keyword>
<dbReference type="Pfam" id="PF03609">
    <property type="entry name" value="EII-Sor"/>
    <property type="match status" value="1"/>
</dbReference>
<evidence type="ECO:0000256" key="6">
    <source>
        <dbReference type="ARBA" id="ARBA00022692"/>
    </source>
</evidence>
<evidence type="ECO:0000256" key="8">
    <source>
        <dbReference type="ARBA" id="ARBA00023136"/>
    </source>
</evidence>
<feature type="transmembrane region" description="Helical" evidence="9">
    <location>
        <begin position="62"/>
        <end position="89"/>
    </location>
</feature>
<evidence type="ECO:0000313" key="11">
    <source>
        <dbReference type="Proteomes" id="UP000033531"/>
    </source>
</evidence>
<reference evidence="10 11" key="1">
    <citation type="submission" date="2015-01" db="EMBL/GenBank/DDBJ databases">
        <title>Comparative genomics of the lactic acid bacteria isolated from the honey bee gut.</title>
        <authorList>
            <person name="Ellegaard K.M."/>
            <person name="Tamarit D."/>
            <person name="Javelind E."/>
            <person name="Olofsson T."/>
            <person name="Andersson S.G."/>
            <person name="Vasquez A."/>
        </authorList>
    </citation>
    <scope>NUCLEOTIDE SEQUENCE [LARGE SCALE GENOMIC DNA]</scope>
    <source>
        <strain evidence="10 11">Hma8</strain>
    </source>
</reference>
<accession>A0A0F4LHM6</accession>
<evidence type="ECO:0000256" key="7">
    <source>
        <dbReference type="ARBA" id="ARBA00022989"/>
    </source>
</evidence>
<protein>
    <submittedName>
        <fullName evidence="10">PTS Man IIC</fullName>
    </submittedName>
</protein>
<proteinExistence type="predicted"/>
<dbReference type="PROSITE" id="PS51106">
    <property type="entry name" value="PTS_EIIC_TYPE_4"/>
    <property type="match status" value="1"/>
</dbReference>
<keyword evidence="7 9" id="KW-1133">Transmembrane helix</keyword>
<dbReference type="InterPro" id="IPR004700">
    <property type="entry name" value="PTS_IIC_man"/>
</dbReference>
<keyword evidence="6 9" id="KW-0812">Transmembrane</keyword>
<dbReference type="HOGENOM" id="CLU_069101_2_0_9"/>
<keyword evidence="4" id="KW-0762">Sugar transport</keyword>
<dbReference type="InterPro" id="IPR050303">
    <property type="entry name" value="GatZ_KbaZ_carbometab"/>
</dbReference>
<feature type="transmembrane region" description="Helical" evidence="9">
    <location>
        <begin position="139"/>
        <end position="163"/>
    </location>
</feature>
<dbReference type="GO" id="GO:0009401">
    <property type="term" value="P:phosphoenolpyruvate-dependent sugar phosphotransferase system"/>
    <property type="evidence" value="ECO:0007669"/>
    <property type="project" value="UniProtKB-KW"/>
</dbReference>
<dbReference type="AlphaFoldDB" id="A0A0F4LHM6"/>